<accession>A0A815QZG7</accession>
<dbReference type="Proteomes" id="UP000663832">
    <property type="component" value="Unassembled WGS sequence"/>
</dbReference>
<feature type="chain" id="PRO_5036228670" description="Protein sleepless" evidence="1">
    <location>
        <begin position="24"/>
        <end position="136"/>
    </location>
</feature>
<dbReference type="OrthoDB" id="6083863at2759"/>
<keyword evidence="4" id="KW-1185">Reference proteome</keyword>
<organism evidence="3 4">
    <name type="scientific">Adineta steineri</name>
    <dbReference type="NCBI Taxonomy" id="433720"/>
    <lineage>
        <taxon>Eukaryota</taxon>
        <taxon>Metazoa</taxon>
        <taxon>Spiralia</taxon>
        <taxon>Gnathifera</taxon>
        <taxon>Rotifera</taxon>
        <taxon>Eurotatoria</taxon>
        <taxon>Bdelloidea</taxon>
        <taxon>Adinetida</taxon>
        <taxon>Adinetidae</taxon>
        <taxon>Adineta</taxon>
    </lineage>
</organism>
<sequence length="136" mass="15036">MRRLATGITILFLAILSFYSTGAIRCYSCRSVNTPDCDSKLELTKVNITIFIVAINASQRCIKHKLSDIYVRGYEDATACKNGDNGCSSTKIADLDITDCCCNTDLCNGVSSIQQQYFLLSSVISMFIVFKNIFTV</sequence>
<gene>
    <name evidence="2" type="ORF">BJG266_LOCUS26847</name>
    <name evidence="3" type="ORF">QVE165_LOCUS41554</name>
</gene>
<evidence type="ECO:0000313" key="3">
    <source>
        <dbReference type="EMBL" id="CAF1470479.1"/>
    </source>
</evidence>
<evidence type="ECO:0000313" key="4">
    <source>
        <dbReference type="Proteomes" id="UP000663832"/>
    </source>
</evidence>
<feature type="signal peptide" evidence="1">
    <location>
        <begin position="1"/>
        <end position="23"/>
    </location>
</feature>
<comment type="caution">
    <text evidence="3">The sequence shown here is derived from an EMBL/GenBank/DDBJ whole genome shotgun (WGS) entry which is preliminary data.</text>
</comment>
<evidence type="ECO:0000256" key="1">
    <source>
        <dbReference type="SAM" id="SignalP"/>
    </source>
</evidence>
<dbReference type="Proteomes" id="UP000663877">
    <property type="component" value="Unassembled WGS sequence"/>
</dbReference>
<evidence type="ECO:0008006" key="5">
    <source>
        <dbReference type="Google" id="ProtNLM"/>
    </source>
</evidence>
<protein>
    <recommendedName>
        <fullName evidence="5">Protein sleepless</fullName>
    </recommendedName>
</protein>
<dbReference type="AlphaFoldDB" id="A0A815QZG7"/>
<name>A0A815QZG7_9BILA</name>
<keyword evidence="1" id="KW-0732">Signal</keyword>
<dbReference type="EMBL" id="CAJNOM010000497">
    <property type="protein sequence ID" value="CAF1470479.1"/>
    <property type="molecule type" value="Genomic_DNA"/>
</dbReference>
<evidence type="ECO:0000313" key="2">
    <source>
        <dbReference type="EMBL" id="CAF1200008.1"/>
    </source>
</evidence>
<reference evidence="3" key="1">
    <citation type="submission" date="2021-02" db="EMBL/GenBank/DDBJ databases">
        <authorList>
            <person name="Nowell W R."/>
        </authorList>
    </citation>
    <scope>NUCLEOTIDE SEQUENCE</scope>
</reference>
<dbReference type="EMBL" id="CAJNOI010000233">
    <property type="protein sequence ID" value="CAF1200008.1"/>
    <property type="molecule type" value="Genomic_DNA"/>
</dbReference>
<proteinExistence type="predicted"/>